<keyword evidence="1" id="KW-1133">Transmembrane helix</keyword>
<gene>
    <name evidence="3" type="ORF">D8S82_31885</name>
</gene>
<dbReference type="InterPro" id="IPR012340">
    <property type="entry name" value="NA-bd_OB-fold"/>
</dbReference>
<dbReference type="EMBL" id="VIFX01000072">
    <property type="protein sequence ID" value="TQR82474.1"/>
    <property type="molecule type" value="Genomic_DNA"/>
</dbReference>
<dbReference type="AlphaFoldDB" id="A0A544VR54"/>
<dbReference type="Pfam" id="PF25842">
    <property type="entry name" value="NfeD_TM"/>
    <property type="match status" value="1"/>
</dbReference>
<keyword evidence="1" id="KW-0812">Transmembrane</keyword>
<name>A0A544VR54_9MYCO</name>
<evidence type="ECO:0000313" key="3">
    <source>
        <dbReference type="EMBL" id="TQR82474.1"/>
    </source>
</evidence>
<proteinExistence type="predicted"/>
<feature type="transmembrane region" description="Helical" evidence="1">
    <location>
        <begin position="67"/>
        <end position="89"/>
    </location>
</feature>
<dbReference type="Gene3D" id="2.40.50.140">
    <property type="entry name" value="Nucleic acid-binding proteins"/>
    <property type="match status" value="1"/>
</dbReference>
<feature type="transmembrane region" description="Helical" evidence="1">
    <location>
        <begin position="37"/>
        <end position="61"/>
    </location>
</feature>
<dbReference type="InterPro" id="IPR058653">
    <property type="entry name" value="NfeD2_TM"/>
</dbReference>
<evidence type="ECO:0000256" key="1">
    <source>
        <dbReference type="SAM" id="Phobius"/>
    </source>
</evidence>
<feature type="domain" description="Membrane protein NfeD2 N-terminal transmembrane" evidence="2">
    <location>
        <begin position="2"/>
        <end position="93"/>
    </location>
</feature>
<evidence type="ECO:0000259" key="2">
    <source>
        <dbReference type="Pfam" id="PF25842"/>
    </source>
</evidence>
<reference evidence="3 4" key="1">
    <citation type="submission" date="2018-10" db="EMBL/GenBank/DDBJ databases">
        <title>Draft genome of Mycobacterium hodleri strain B.</title>
        <authorList>
            <person name="Amande T.J."/>
            <person name="Mcgenity T.J."/>
        </authorList>
    </citation>
    <scope>NUCLEOTIDE SEQUENCE [LARGE SCALE GENOMIC DNA]</scope>
    <source>
        <strain evidence="3 4">B</strain>
    </source>
</reference>
<dbReference type="Proteomes" id="UP000315759">
    <property type="component" value="Unassembled WGS sequence"/>
</dbReference>
<protein>
    <recommendedName>
        <fullName evidence="2">Membrane protein NfeD2 N-terminal transmembrane domain-containing protein</fullName>
    </recommendedName>
</protein>
<accession>A0A544VR54</accession>
<dbReference type="RefSeq" id="WP_142555926.1">
    <property type="nucleotide sequence ID" value="NZ_VIFX01000072.1"/>
</dbReference>
<evidence type="ECO:0000313" key="4">
    <source>
        <dbReference type="Proteomes" id="UP000315759"/>
    </source>
</evidence>
<comment type="caution">
    <text evidence="3">The sequence shown here is derived from an EMBL/GenBank/DDBJ whole genome shotgun (WGS) entry which is preliminary data.</text>
</comment>
<keyword evidence="1" id="KW-0472">Membrane</keyword>
<keyword evidence="4" id="KW-1185">Reference proteome</keyword>
<organism evidence="3 4">
    <name type="scientific">Mycolicibacterium hodleri</name>
    <dbReference type="NCBI Taxonomy" id="49897"/>
    <lineage>
        <taxon>Bacteria</taxon>
        <taxon>Bacillati</taxon>
        <taxon>Actinomycetota</taxon>
        <taxon>Actinomycetes</taxon>
        <taxon>Mycobacteriales</taxon>
        <taxon>Mycobacteriaceae</taxon>
        <taxon>Mycolicibacterium</taxon>
    </lineage>
</organism>
<sequence>MTAAYLAAFIVGGIAVLSALFLVDFGHGAGHDGLPFLSLTGVSAALLGAGAGGLISSWAGFGAVGSGLVALAAAVVLMLAFQGLLLPYLRRQESNSQKSRSSYIGLLGTVTLDVPVGSWGEVAFVDSEGNRVRARAITEEPDVLTKNTSVYIADVDADYLHVVAVPDH</sequence>
<feature type="transmembrane region" description="Helical" evidence="1">
    <location>
        <begin position="6"/>
        <end position="25"/>
    </location>
</feature>